<feature type="domain" description="C2H2-type" evidence="8">
    <location>
        <begin position="365"/>
        <end position="392"/>
    </location>
</feature>
<dbReference type="PANTHER" id="PTHR24393">
    <property type="entry name" value="ZINC FINGER PROTEIN"/>
    <property type="match status" value="1"/>
</dbReference>
<keyword evidence="3 6" id="KW-0863">Zinc-finger</keyword>
<keyword evidence="2" id="KW-0677">Repeat</keyword>
<evidence type="ECO:0000313" key="10">
    <source>
        <dbReference type="Proteomes" id="UP000823941"/>
    </source>
</evidence>
<evidence type="ECO:0000256" key="6">
    <source>
        <dbReference type="PROSITE-ProRule" id="PRU00042"/>
    </source>
</evidence>
<evidence type="ECO:0000256" key="5">
    <source>
        <dbReference type="ARBA" id="ARBA00023242"/>
    </source>
</evidence>
<evidence type="ECO:0000256" key="3">
    <source>
        <dbReference type="ARBA" id="ARBA00022771"/>
    </source>
</evidence>
<feature type="region of interest" description="Disordered" evidence="7">
    <location>
        <begin position="144"/>
        <end position="194"/>
    </location>
</feature>
<feature type="region of interest" description="Disordered" evidence="7">
    <location>
        <begin position="103"/>
        <end position="128"/>
    </location>
</feature>
<dbReference type="SMART" id="SM00355">
    <property type="entry name" value="ZnF_C2H2"/>
    <property type="match status" value="11"/>
</dbReference>
<keyword evidence="4" id="KW-0862">Zinc</keyword>
<dbReference type="InterPro" id="IPR013087">
    <property type="entry name" value="Znf_C2H2_type"/>
</dbReference>
<dbReference type="SUPFAM" id="SSF57667">
    <property type="entry name" value="beta-beta-alpha zinc fingers"/>
    <property type="match status" value="5"/>
</dbReference>
<proteinExistence type="predicted"/>
<dbReference type="PROSITE" id="PS00028">
    <property type="entry name" value="ZINC_FINGER_C2H2_1"/>
    <property type="match status" value="8"/>
</dbReference>
<feature type="domain" description="C2H2-type" evidence="8">
    <location>
        <begin position="430"/>
        <end position="458"/>
    </location>
</feature>
<protein>
    <recommendedName>
        <fullName evidence="8">C2H2-type domain-containing protein</fullName>
    </recommendedName>
</protein>
<sequence length="548" mass="63341">MTSLGASGGVCWECRALLLRLSAFTEQARRAQDLLRVYTVYTDHQKTLDLDSLSRLGCSSKNEYDCVIYTDGVIKGEDSVKIEELKSDITLLELNPVPFFDSRSQSPLSQCDVTPANPDASQEPETIKYETEVDISLSTLKKKKSKQPVKTKKVAAKKSKKVTRKKTKAKPDTDDDEQSNDGQEQKSEQNASSSFKYIVRQMSEEEFQAARMAKANTSHFKKAEFKCESCITAFFDKKRFDAHMETKHAKSLGPHECNICGTRFKKAFSLSRHTSEHYRGYRCRLCDYAHYNQSSVESHYLKAHDTDTTFDCNTCGAKFETKRMLRYHRDTTHKEAPRCELCRRQFKTTTILKHHYLTHAPQPELECEVCHKRYKGARNLAVHARSHRAPRAPPELAFCAECDRQFKSALCYRYHVKYHPRHRSDDVLKFKCEHCDKRFISRTFLNYHVTTIHLRTYPHQCHLCSKSFSRSFKLKEHVQFTHEGKVKVKDKLCPYCGKAFNNKKVLNNHVRVHTGEKPFQCGLCAASFAQQSTLTTHVRGFHMKLKKR</sequence>
<feature type="compositionally biased region" description="Basic residues" evidence="7">
    <location>
        <begin position="144"/>
        <end position="168"/>
    </location>
</feature>
<feature type="domain" description="C2H2-type" evidence="8">
    <location>
        <begin position="337"/>
        <end position="364"/>
    </location>
</feature>
<dbReference type="InterPro" id="IPR036236">
    <property type="entry name" value="Znf_C2H2_sf"/>
</dbReference>
<evidence type="ECO:0000259" key="8">
    <source>
        <dbReference type="PROSITE" id="PS50157"/>
    </source>
</evidence>
<feature type="domain" description="C2H2-type" evidence="8">
    <location>
        <begin position="459"/>
        <end position="487"/>
    </location>
</feature>
<reference evidence="9 10" key="1">
    <citation type="submission" date="2021-06" db="EMBL/GenBank/DDBJ databases">
        <title>A haploid diamondback moth (Plutella xylostella L.) genome assembly resolves 31 chromosomes and identifies a diamide resistance mutation.</title>
        <authorList>
            <person name="Ward C.M."/>
            <person name="Perry K.D."/>
            <person name="Baker G."/>
            <person name="Powis K."/>
            <person name="Heckel D.G."/>
            <person name="Baxter S.W."/>
        </authorList>
    </citation>
    <scope>NUCLEOTIDE SEQUENCE [LARGE SCALE GENOMIC DNA]</scope>
    <source>
        <strain evidence="9 10">LV</strain>
        <tissue evidence="9">Single pupa</tissue>
    </source>
</reference>
<organism evidence="9 10">
    <name type="scientific">Plutella xylostella</name>
    <name type="common">Diamondback moth</name>
    <name type="synonym">Plutella maculipennis</name>
    <dbReference type="NCBI Taxonomy" id="51655"/>
    <lineage>
        <taxon>Eukaryota</taxon>
        <taxon>Metazoa</taxon>
        <taxon>Ecdysozoa</taxon>
        <taxon>Arthropoda</taxon>
        <taxon>Hexapoda</taxon>
        <taxon>Insecta</taxon>
        <taxon>Pterygota</taxon>
        <taxon>Neoptera</taxon>
        <taxon>Endopterygota</taxon>
        <taxon>Lepidoptera</taxon>
        <taxon>Glossata</taxon>
        <taxon>Ditrysia</taxon>
        <taxon>Yponomeutoidea</taxon>
        <taxon>Plutellidae</taxon>
        <taxon>Plutella</taxon>
    </lineage>
</organism>
<keyword evidence="10" id="KW-1185">Reference proteome</keyword>
<gene>
    <name evidence="9" type="ORF">JYU34_008245</name>
</gene>
<feature type="compositionally biased region" description="Polar residues" evidence="7">
    <location>
        <begin position="103"/>
        <end position="112"/>
    </location>
</feature>
<feature type="domain" description="C2H2-type" evidence="8">
    <location>
        <begin position="310"/>
        <end position="338"/>
    </location>
</feature>
<name>A0ABQ7QP25_PLUXY</name>
<keyword evidence="5" id="KW-0539">Nucleus</keyword>
<dbReference type="Gene3D" id="3.30.160.60">
    <property type="entry name" value="Classic Zinc Finger"/>
    <property type="match status" value="7"/>
</dbReference>
<comment type="caution">
    <text evidence="9">The sequence shown here is derived from an EMBL/GenBank/DDBJ whole genome shotgun (WGS) entry which is preliminary data.</text>
</comment>
<evidence type="ECO:0000256" key="4">
    <source>
        <dbReference type="ARBA" id="ARBA00022833"/>
    </source>
</evidence>
<evidence type="ECO:0000256" key="7">
    <source>
        <dbReference type="SAM" id="MobiDB-lite"/>
    </source>
</evidence>
<dbReference type="Pfam" id="PF00096">
    <property type="entry name" value="zf-C2H2"/>
    <property type="match status" value="5"/>
</dbReference>
<dbReference type="PANTHER" id="PTHR24393:SF34">
    <property type="entry name" value="PR_SET DOMAIN 13"/>
    <property type="match status" value="1"/>
</dbReference>
<evidence type="ECO:0000313" key="9">
    <source>
        <dbReference type="EMBL" id="KAG7306803.1"/>
    </source>
</evidence>
<accession>A0ABQ7QP25</accession>
<dbReference type="PROSITE" id="PS50157">
    <property type="entry name" value="ZINC_FINGER_C2H2_2"/>
    <property type="match status" value="8"/>
</dbReference>
<dbReference type="EMBL" id="JAHIBW010000011">
    <property type="protein sequence ID" value="KAG7306803.1"/>
    <property type="molecule type" value="Genomic_DNA"/>
</dbReference>
<dbReference type="Proteomes" id="UP000823941">
    <property type="component" value="Chromosome 11"/>
</dbReference>
<feature type="domain" description="C2H2-type" evidence="8">
    <location>
        <begin position="491"/>
        <end position="518"/>
    </location>
</feature>
<evidence type="ECO:0000256" key="1">
    <source>
        <dbReference type="ARBA" id="ARBA00022723"/>
    </source>
</evidence>
<feature type="domain" description="C2H2-type" evidence="8">
    <location>
        <begin position="519"/>
        <end position="547"/>
    </location>
</feature>
<evidence type="ECO:0000256" key="2">
    <source>
        <dbReference type="ARBA" id="ARBA00022737"/>
    </source>
</evidence>
<feature type="domain" description="C2H2-type" evidence="8">
    <location>
        <begin position="255"/>
        <end position="277"/>
    </location>
</feature>
<keyword evidence="1" id="KW-0479">Metal-binding</keyword>